<evidence type="ECO:0000313" key="3">
    <source>
        <dbReference type="Proteomes" id="UP000386575"/>
    </source>
</evidence>
<protein>
    <submittedName>
        <fullName evidence="2">Uncharacterized protein</fullName>
    </submittedName>
</protein>
<name>A0A6A1TUB1_NEOGA</name>
<proteinExistence type="predicted"/>
<organism evidence="2 3">
    <name type="scientific">Neorhizobium galegae</name>
    <name type="common">Rhizobium galegae</name>
    <dbReference type="NCBI Taxonomy" id="399"/>
    <lineage>
        <taxon>Bacteria</taxon>
        <taxon>Pseudomonadati</taxon>
        <taxon>Pseudomonadota</taxon>
        <taxon>Alphaproteobacteria</taxon>
        <taxon>Hyphomicrobiales</taxon>
        <taxon>Rhizobiaceae</taxon>
        <taxon>Rhizobium/Agrobacterium group</taxon>
        <taxon>Neorhizobium</taxon>
    </lineage>
</organism>
<comment type="caution">
    <text evidence="2">The sequence shown here is derived from an EMBL/GenBank/DDBJ whole genome shotgun (WGS) entry which is preliminary data.</text>
</comment>
<feature type="compositionally biased region" description="Basic residues" evidence="1">
    <location>
        <begin position="56"/>
        <end position="74"/>
    </location>
</feature>
<dbReference type="EMBL" id="VZUL01000002">
    <property type="protein sequence ID" value="KAB1086487.1"/>
    <property type="molecule type" value="Genomic_DNA"/>
</dbReference>
<dbReference type="AlphaFoldDB" id="A0A6A1TUB1"/>
<evidence type="ECO:0000313" key="2">
    <source>
        <dbReference type="EMBL" id="KAB1086487.1"/>
    </source>
</evidence>
<reference evidence="2 3" key="1">
    <citation type="submission" date="2019-09" db="EMBL/GenBank/DDBJ databases">
        <title>Genome sequencing of Ng87 strain.</title>
        <authorList>
            <person name="Karasev E.S."/>
            <person name="Andronov E."/>
        </authorList>
    </citation>
    <scope>NUCLEOTIDE SEQUENCE [LARGE SCALE GENOMIC DNA]</scope>
    <source>
        <strain evidence="2 3">Ng87</strain>
    </source>
</reference>
<sequence>MKQYTTRIDCEVAGQWRVAGSPFELTDAQAFQLTPPHGNVVALWAPPAKTTIVKKERPHARLGRNKRRNRQTAD</sequence>
<accession>A0A6A1TUB1</accession>
<dbReference type="Proteomes" id="UP000386575">
    <property type="component" value="Unassembled WGS sequence"/>
</dbReference>
<gene>
    <name evidence="2" type="ORF">F4V91_08625</name>
</gene>
<feature type="region of interest" description="Disordered" evidence="1">
    <location>
        <begin position="54"/>
        <end position="74"/>
    </location>
</feature>
<evidence type="ECO:0000256" key="1">
    <source>
        <dbReference type="SAM" id="MobiDB-lite"/>
    </source>
</evidence>